<feature type="region of interest" description="Disordered" evidence="2">
    <location>
        <begin position="1"/>
        <end position="54"/>
    </location>
</feature>
<gene>
    <name evidence="3" type="ORF">Tci_680871</name>
</gene>
<proteinExistence type="predicted"/>
<sequence length="337" mass="37361">EPASPVRDDSQGEACPTDSGFIADQDRATIAKSSTLPRDSAPRVTSPAAEEGSMQQTINELTAFCTSLQRQHSELLAKFQVQEVEINRLKERVKILEDNEGVIGDKSRDDAPIKGRSNNEGEAAAERISNDSEEIARVLTSMDAATVLAGVTNVPTGSGLIPTAGPPATVISIGSEVGPTAKEKQEREDMRMNEQIARDAEVARIHVEEEIQGPQVLESTEKANVQEAEEGVLYDCDQKQLRVEVQRFQSMTFEEIEAKFAQVWKQVEDFIPMGSKEEAERLKKKGINLEKEQVKKQKSSEEPPEIETTTKEFTDDKIKEIMQLVLVEDVYVQAFQV</sequence>
<feature type="region of interest" description="Disordered" evidence="2">
    <location>
        <begin position="292"/>
        <end position="311"/>
    </location>
</feature>
<protein>
    <submittedName>
        <fullName evidence="3">Uncharacterized protein</fullName>
    </submittedName>
</protein>
<reference evidence="3" key="1">
    <citation type="journal article" date="2019" name="Sci. Rep.">
        <title>Draft genome of Tanacetum cinerariifolium, the natural source of mosquito coil.</title>
        <authorList>
            <person name="Yamashiro T."/>
            <person name="Shiraishi A."/>
            <person name="Satake H."/>
            <person name="Nakayama K."/>
        </authorList>
    </citation>
    <scope>NUCLEOTIDE SEQUENCE</scope>
</reference>
<feature type="non-terminal residue" evidence="3">
    <location>
        <position position="337"/>
    </location>
</feature>
<feature type="coiled-coil region" evidence="1">
    <location>
        <begin position="72"/>
        <end position="99"/>
    </location>
</feature>
<feature type="compositionally biased region" description="Basic and acidic residues" evidence="2">
    <location>
        <begin position="1"/>
        <end position="10"/>
    </location>
</feature>
<comment type="caution">
    <text evidence="3">The sequence shown here is derived from an EMBL/GenBank/DDBJ whole genome shotgun (WGS) entry which is preliminary data.</text>
</comment>
<evidence type="ECO:0000256" key="2">
    <source>
        <dbReference type="SAM" id="MobiDB-lite"/>
    </source>
</evidence>
<accession>A0A699KSN5</accession>
<feature type="non-terminal residue" evidence="3">
    <location>
        <position position="1"/>
    </location>
</feature>
<dbReference type="AlphaFoldDB" id="A0A699KSN5"/>
<organism evidence="3">
    <name type="scientific">Tanacetum cinerariifolium</name>
    <name type="common">Dalmatian daisy</name>
    <name type="synonym">Chrysanthemum cinerariifolium</name>
    <dbReference type="NCBI Taxonomy" id="118510"/>
    <lineage>
        <taxon>Eukaryota</taxon>
        <taxon>Viridiplantae</taxon>
        <taxon>Streptophyta</taxon>
        <taxon>Embryophyta</taxon>
        <taxon>Tracheophyta</taxon>
        <taxon>Spermatophyta</taxon>
        <taxon>Magnoliopsida</taxon>
        <taxon>eudicotyledons</taxon>
        <taxon>Gunneridae</taxon>
        <taxon>Pentapetalae</taxon>
        <taxon>asterids</taxon>
        <taxon>campanulids</taxon>
        <taxon>Asterales</taxon>
        <taxon>Asteraceae</taxon>
        <taxon>Asteroideae</taxon>
        <taxon>Anthemideae</taxon>
        <taxon>Anthemidinae</taxon>
        <taxon>Tanacetum</taxon>
    </lineage>
</organism>
<feature type="region of interest" description="Disordered" evidence="2">
    <location>
        <begin position="103"/>
        <end position="129"/>
    </location>
</feature>
<dbReference type="EMBL" id="BKCJ010549630">
    <property type="protein sequence ID" value="GFB08900.1"/>
    <property type="molecule type" value="Genomic_DNA"/>
</dbReference>
<name>A0A699KSN5_TANCI</name>
<feature type="compositionally biased region" description="Basic and acidic residues" evidence="2">
    <location>
        <begin position="292"/>
        <end position="301"/>
    </location>
</feature>
<evidence type="ECO:0000256" key="1">
    <source>
        <dbReference type="SAM" id="Coils"/>
    </source>
</evidence>
<keyword evidence="1" id="KW-0175">Coiled coil</keyword>
<evidence type="ECO:0000313" key="3">
    <source>
        <dbReference type="EMBL" id="GFB08900.1"/>
    </source>
</evidence>